<evidence type="ECO:0000256" key="3">
    <source>
        <dbReference type="ARBA" id="ARBA00022741"/>
    </source>
</evidence>
<dbReference type="Gene3D" id="1.10.240.10">
    <property type="entry name" value="Tyrosyl-Transfer RNA Synthetase"/>
    <property type="match status" value="1"/>
</dbReference>
<comment type="similarity">
    <text evidence="1 8 9">Belongs to the class-I aminoacyl-tRNA synthetase family.</text>
</comment>
<keyword evidence="4 8" id="KW-0067">ATP-binding</keyword>
<dbReference type="Proteomes" id="UP001147653">
    <property type="component" value="Unassembled WGS sequence"/>
</dbReference>
<evidence type="ECO:0000256" key="8">
    <source>
        <dbReference type="HAMAP-Rule" id="MF_00140"/>
    </source>
</evidence>
<protein>
    <recommendedName>
        <fullName evidence="8">Tryptophan--tRNA ligase</fullName>
        <ecNumber evidence="8">6.1.1.2</ecNumber>
    </recommendedName>
    <alternativeName>
        <fullName evidence="8">Tryptophanyl-tRNA synthetase</fullName>
        <shortName evidence="8">TrpRS</shortName>
    </alternativeName>
</protein>
<proteinExistence type="inferred from homology"/>
<dbReference type="GO" id="GO:0006436">
    <property type="term" value="P:tryptophanyl-tRNA aminoacylation"/>
    <property type="evidence" value="ECO:0007669"/>
    <property type="project" value="UniProtKB-UniRule"/>
</dbReference>
<dbReference type="EMBL" id="JAPDDP010000036">
    <property type="protein sequence ID" value="MDA0182460.1"/>
    <property type="molecule type" value="Genomic_DNA"/>
</dbReference>
<feature type="binding site" evidence="8">
    <location>
        <begin position="8"/>
        <end position="10"/>
    </location>
    <ligand>
        <name>ATP</name>
        <dbReference type="ChEBI" id="CHEBI:30616"/>
    </ligand>
</feature>
<dbReference type="GO" id="GO:0005524">
    <property type="term" value="F:ATP binding"/>
    <property type="evidence" value="ECO:0007669"/>
    <property type="project" value="UniProtKB-UniRule"/>
</dbReference>
<comment type="caution">
    <text evidence="8">Lacks conserved residue(s) required for the propagation of feature annotation.</text>
</comment>
<dbReference type="InterPro" id="IPR024109">
    <property type="entry name" value="Trp-tRNA-ligase_bac-type"/>
</dbReference>
<dbReference type="PRINTS" id="PR01039">
    <property type="entry name" value="TRNASYNTHTRP"/>
</dbReference>
<organism evidence="10 11">
    <name type="scientific">Solirubrobacter phytolaccae</name>
    <dbReference type="NCBI Taxonomy" id="1404360"/>
    <lineage>
        <taxon>Bacteria</taxon>
        <taxon>Bacillati</taxon>
        <taxon>Actinomycetota</taxon>
        <taxon>Thermoleophilia</taxon>
        <taxon>Solirubrobacterales</taxon>
        <taxon>Solirubrobacteraceae</taxon>
        <taxon>Solirubrobacter</taxon>
    </lineage>
</organism>
<dbReference type="PANTHER" id="PTHR43766">
    <property type="entry name" value="TRYPTOPHAN--TRNA LIGASE, MITOCHONDRIAL"/>
    <property type="match status" value="1"/>
</dbReference>
<evidence type="ECO:0000256" key="4">
    <source>
        <dbReference type="ARBA" id="ARBA00022840"/>
    </source>
</evidence>
<keyword evidence="8" id="KW-0963">Cytoplasm</keyword>
<dbReference type="InterPro" id="IPR050203">
    <property type="entry name" value="Trp-tRNA_synthetase"/>
</dbReference>
<keyword evidence="6 8" id="KW-0030">Aminoacyl-tRNA synthetase</keyword>
<feature type="binding site" evidence="8">
    <location>
        <position position="184"/>
    </location>
    <ligand>
        <name>ATP</name>
        <dbReference type="ChEBI" id="CHEBI:30616"/>
    </ligand>
</feature>
<dbReference type="InterPro" id="IPR002305">
    <property type="entry name" value="aa-tRNA-synth_Ic"/>
</dbReference>
<gene>
    <name evidence="8 10" type="primary">trpS</name>
    <name evidence="10" type="ORF">OJ997_19280</name>
</gene>
<evidence type="ECO:0000256" key="6">
    <source>
        <dbReference type="ARBA" id="ARBA00023146"/>
    </source>
</evidence>
<feature type="binding site" evidence="8">
    <location>
        <position position="133"/>
    </location>
    <ligand>
        <name>L-tryptophan</name>
        <dbReference type="ChEBI" id="CHEBI:57912"/>
    </ligand>
</feature>
<dbReference type="NCBIfam" id="TIGR00233">
    <property type="entry name" value="trpS"/>
    <property type="match status" value="1"/>
</dbReference>
<dbReference type="PANTHER" id="PTHR43766:SF1">
    <property type="entry name" value="TRYPTOPHAN--TRNA LIGASE, MITOCHONDRIAL"/>
    <property type="match status" value="1"/>
</dbReference>
<keyword evidence="5 8" id="KW-0648">Protein biosynthesis</keyword>
<dbReference type="InterPro" id="IPR002306">
    <property type="entry name" value="Trp-tRNA-ligase"/>
</dbReference>
<dbReference type="Gene3D" id="3.40.50.620">
    <property type="entry name" value="HUPs"/>
    <property type="match status" value="1"/>
</dbReference>
<comment type="subunit">
    <text evidence="8">Homodimer.</text>
</comment>
<comment type="caution">
    <text evidence="10">The sequence shown here is derived from an EMBL/GenBank/DDBJ whole genome shotgun (WGS) entry which is preliminary data.</text>
</comment>
<comment type="function">
    <text evidence="8">Catalyzes the attachment of tryptophan to tRNA(Trp).</text>
</comment>
<dbReference type="RefSeq" id="WP_270026828.1">
    <property type="nucleotide sequence ID" value="NZ_JAPDDP010000036.1"/>
</dbReference>
<dbReference type="Pfam" id="PF00579">
    <property type="entry name" value="tRNA-synt_1b"/>
    <property type="match status" value="1"/>
</dbReference>
<feature type="binding site" evidence="8">
    <location>
        <begin position="16"/>
        <end position="17"/>
    </location>
    <ligand>
        <name>ATP</name>
        <dbReference type="ChEBI" id="CHEBI:30616"/>
    </ligand>
</feature>
<keyword evidence="3 8" id="KW-0547">Nucleotide-binding</keyword>
<evidence type="ECO:0000313" key="11">
    <source>
        <dbReference type="Proteomes" id="UP001147653"/>
    </source>
</evidence>
<evidence type="ECO:0000313" key="10">
    <source>
        <dbReference type="EMBL" id="MDA0182460.1"/>
    </source>
</evidence>
<accession>A0A9X3NCR0</accession>
<dbReference type="GO" id="GO:0004830">
    <property type="term" value="F:tryptophan-tRNA ligase activity"/>
    <property type="evidence" value="ECO:0007669"/>
    <property type="project" value="UniProtKB-UniRule"/>
</dbReference>
<dbReference type="GO" id="GO:0005829">
    <property type="term" value="C:cytosol"/>
    <property type="evidence" value="ECO:0007669"/>
    <property type="project" value="TreeGrafter"/>
</dbReference>
<dbReference type="InterPro" id="IPR014729">
    <property type="entry name" value="Rossmann-like_a/b/a_fold"/>
</dbReference>
<evidence type="ECO:0000256" key="5">
    <source>
        <dbReference type="ARBA" id="ARBA00022917"/>
    </source>
</evidence>
<feature type="binding site" evidence="8">
    <location>
        <begin position="145"/>
        <end position="147"/>
    </location>
    <ligand>
        <name>ATP</name>
        <dbReference type="ChEBI" id="CHEBI:30616"/>
    </ligand>
</feature>
<evidence type="ECO:0000256" key="7">
    <source>
        <dbReference type="ARBA" id="ARBA00049929"/>
    </source>
</evidence>
<dbReference type="AlphaFoldDB" id="A0A9X3NCR0"/>
<sequence>MVIFSGIQPTGRKHLGNYIGAILNYVKGQDKADPAIYCIVDLHGTTVQYDPAELRQRTRETAALLVAAGLDPERCVLFRQGDVQEHSELCWLLSSVTSVGQLNRMHQFRDKAGAARDRVSAGLLFYPVLMAADVLAYRANEVPVGEDQREHIELMRDAAEAFNKRFGETLVVPEANIPTVGARVRDLKEPERKMSTTGGTPQGTVYVDEEPESIVKKFKKAVADSGSEIVVRDDKPGISNMIEILAVVRDTTPAEIEREFEGSGYGAFKTAVGEEVAAWLAPVREKYLEIKDDTAYIESFLEVGASKARAIAAPIVADVREAMGVGPVRTHA</sequence>
<comment type="catalytic activity">
    <reaction evidence="7 8">
        <text>tRNA(Trp) + L-tryptophan + ATP = L-tryptophyl-tRNA(Trp) + AMP + diphosphate + H(+)</text>
        <dbReference type="Rhea" id="RHEA:24080"/>
        <dbReference type="Rhea" id="RHEA-COMP:9671"/>
        <dbReference type="Rhea" id="RHEA-COMP:9705"/>
        <dbReference type="ChEBI" id="CHEBI:15378"/>
        <dbReference type="ChEBI" id="CHEBI:30616"/>
        <dbReference type="ChEBI" id="CHEBI:33019"/>
        <dbReference type="ChEBI" id="CHEBI:57912"/>
        <dbReference type="ChEBI" id="CHEBI:78442"/>
        <dbReference type="ChEBI" id="CHEBI:78535"/>
        <dbReference type="ChEBI" id="CHEBI:456215"/>
        <dbReference type="EC" id="6.1.1.2"/>
    </reaction>
</comment>
<evidence type="ECO:0000256" key="1">
    <source>
        <dbReference type="ARBA" id="ARBA00005594"/>
    </source>
</evidence>
<evidence type="ECO:0000256" key="9">
    <source>
        <dbReference type="RuleBase" id="RU363036"/>
    </source>
</evidence>
<keyword evidence="11" id="KW-1185">Reference proteome</keyword>
<keyword evidence="2 8" id="KW-0436">Ligase</keyword>
<reference evidence="10" key="1">
    <citation type="submission" date="2022-10" db="EMBL/GenBank/DDBJ databases">
        <title>The WGS of Solirubrobacter phytolaccae KCTC 29190.</title>
        <authorList>
            <person name="Jiang Z."/>
        </authorList>
    </citation>
    <scope>NUCLEOTIDE SEQUENCE</scope>
    <source>
        <strain evidence="10">KCTC 29190</strain>
    </source>
</reference>
<dbReference type="CDD" id="cd00806">
    <property type="entry name" value="TrpRS_core"/>
    <property type="match status" value="1"/>
</dbReference>
<name>A0A9X3NCR0_9ACTN</name>
<dbReference type="SUPFAM" id="SSF52374">
    <property type="entry name" value="Nucleotidylyl transferase"/>
    <property type="match status" value="1"/>
</dbReference>
<comment type="subcellular location">
    <subcellularLocation>
        <location evidence="8">Cytoplasm</location>
    </subcellularLocation>
</comment>
<dbReference type="HAMAP" id="MF_00140_B">
    <property type="entry name" value="Trp_tRNA_synth_B"/>
    <property type="match status" value="1"/>
</dbReference>
<dbReference type="EC" id="6.1.1.2" evidence="8"/>
<evidence type="ECO:0000256" key="2">
    <source>
        <dbReference type="ARBA" id="ARBA00022598"/>
    </source>
</evidence>